<keyword evidence="2" id="KW-1185">Reference proteome</keyword>
<accession>A0ABS4JGE5</accession>
<organism evidence="1 2">
    <name type="scientific">Paenibacillus shirakamiensis</name>
    <dbReference type="NCBI Taxonomy" id="1265935"/>
    <lineage>
        <taxon>Bacteria</taxon>
        <taxon>Bacillati</taxon>
        <taxon>Bacillota</taxon>
        <taxon>Bacilli</taxon>
        <taxon>Bacillales</taxon>
        <taxon>Paenibacillaceae</taxon>
        <taxon>Paenibacillus</taxon>
    </lineage>
</organism>
<name>A0ABS4JGE5_9BACL</name>
<sequence>MINSMDTRMFKFWHYSISHGELLIRSIKSDEYDKNIDIMFFDVVYVELPRNLANIRIIGAKDDDVQYVNRRINKLVKPENIIVLLSNEIRYVVVASIMKVVENDLEMFELPFNK</sequence>
<reference evidence="1 2" key="1">
    <citation type="submission" date="2021-03" db="EMBL/GenBank/DDBJ databases">
        <title>Genomic Encyclopedia of Type Strains, Phase IV (KMG-IV): sequencing the most valuable type-strain genomes for metagenomic binning, comparative biology and taxonomic classification.</title>
        <authorList>
            <person name="Goeker M."/>
        </authorList>
    </citation>
    <scope>NUCLEOTIDE SEQUENCE [LARGE SCALE GENOMIC DNA]</scope>
    <source>
        <strain evidence="1 2">DSM 26806</strain>
    </source>
</reference>
<gene>
    <name evidence="1" type="ORF">J2Z69_001808</name>
</gene>
<evidence type="ECO:0000313" key="1">
    <source>
        <dbReference type="EMBL" id="MBP2000777.1"/>
    </source>
</evidence>
<dbReference type="Proteomes" id="UP001519288">
    <property type="component" value="Unassembled WGS sequence"/>
</dbReference>
<dbReference type="EMBL" id="JAGGLD010000002">
    <property type="protein sequence ID" value="MBP2000777.1"/>
    <property type="molecule type" value="Genomic_DNA"/>
</dbReference>
<evidence type="ECO:0000313" key="2">
    <source>
        <dbReference type="Proteomes" id="UP001519288"/>
    </source>
</evidence>
<protein>
    <submittedName>
        <fullName evidence="1">Uncharacterized protein</fullName>
    </submittedName>
</protein>
<comment type="caution">
    <text evidence="1">The sequence shown here is derived from an EMBL/GenBank/DDBJ whole genome shotgun (WGS) entry which is preliminary data.</text>
</comment>
<proteinExistence type="predicted"/>
<dbReference type="RefSeq" id="WP_209861241.1">
    <property type="nucleotide sequence ID" value="NZ_JAGGLD010000002.1"/>
</dbReference>